<keyword evidence="5" id="KW-0653">Protein transport</keyword>
<keyword evidence="6" id="KW-0333">Golgi apparatus</keyword>
<accession>A0A443S9V7</accession>
<evidence type="ECO:0000256" key="5">
    <source>
        <dbReference type="ARBA" id="ARBA00022927"/>
    </source>
</evidence>
<comment type="similarity">
    <text evidence="2">Belongs to the COG2 family.</text>
</comment>
<evidence type="ECO:0000313" key="12">
    <source>
        <dbReference type="Proteomes" id="UP000288716"/>
    </source>
</evidence>
<dbReference type="InterPro" id="IPR024602">
    <property type="entry name" value="COG_su2_N"/>
</dbReference>
<dbReference type="AlphaFoldDB" id="A0A443S9V7"/>
<dbReference type="GO" id="GO:0007030">
    <property type="term" value="P:Golgi organization"/>
    <property type="evidence" value="ECO:0007669"/>
    <property type="project" value="InterPro"/>
</dbReference>
<evidence type="ECO:0000259" key="10">
    <source>
        <dbReference type="Pfam" id="PF12022"/>
    </source>
</evidence>
<proteinExistence type="inferred from homology"/>
<dbReference type="OrthoDB" id="332281at2759"/>
<dbReference type="PANTHER" id="PTHR12961">
    <property type="entry name" value="CONSERVED OLIGOMERIC GOLGI COMPLEX COMPONENT 2"/>
    <property type="match status" value="1"/>
</dbReference>
<dbReference type="InterPro" id="IPR009316">
    <property type="entry name" value="COG2"/>
</dbReference>
<evidence type="ECO:0000256" key="7">
    <source>
        <dbReference type="ARBA" id="ARBA00023136"/>
    </source>
</evidence>
<dbReference type="Pfam" id="PF06148">
    <property type="entry name" value="COG2_N"/>
    <property type="match status" value="1"/>
</dbReference>
<organism evidence="11 12">
    <name type="scientific">Leptotrombidium deliense</name>
    <dbReference type="NCBI Taxonomy" id="299467"/>
    <lineage>
        <taxon>Eukaryota</taxon>
        <taxon>Metazoa</taxon>
        <taxon>Ecdysozoa</taxon>
        <taxon>Arthropoda</taxon>
        <taxon>Chelicerata</taxon>
        <taxon>Arachnida</taxon>
        <taxon>Acari</taxon>
        <taxon>Acariformes</taxon>
        <taxon>Trombidiformes</taxon>
        <taxon>Prostigmata</taxon>
        <taxon>Anystina</taxon>
        <taxon>Parasitengona</taxon>
        <taxon>Trombiculoidea</taxon>
        <taxon>Trombiculidae</taxon>
        <taxon>Leptotrombidium</taxon>
    </lineage>
</organism>
<evidence type="ECO:0000256" key="4">
    <source>
        <dbReference type="ARBA" id="ARBA00022448"/>
    </source>
</evidence>
<comment type="caution">
    <text evidence="11">The sequence shown here is derived from an EMBL/GenBank/DDBJ whole genome shotgun (WGS) entry which is preliminary data.</text>
</comment>
<keyword evidence="7" id="KW-0472">Membrane</keyword>
<evidence type="ECO:0000256" key="2">
    <source>
        <dbReference type="ARBA" id="ARBA00007603"/>
    </source>
</evidence>
<dbReference type="GO" id="GO:0006891">
    <property type="term" value="P:intra-Golgi vesicle-mediated transport"/>
    <property type="evidence" value="ECO:0007669"/>
    <property type="project" value="TreeGrafter"/>
</dbReference>
<dbReference type="InterPro" id="IPR024603">
    <property type="entry name" value="COG_complex_COG2_C"/>
</dbReference>
<evidence type="ECO:0000256" key="3">
    <source>
        <dbReference type="ARBA" id="ARBA00020977"/>
    </source>
</evidence>
<evidence type="ECO:0000256" key="6">
    <source>
        <dbReference type="ARBA" id="ARBA00023034"/>
    </source>
</evidence>
<dbReference type="Pfam" id="PF12022">
    <property type="entry name" value="COG2_C"/>
    <property type="match status" value="1"/>
</dbReference>
<gene>
    <name evidence="11" type="ORF">B4U80_07019</name>
</gene>
<evidence type="ECO:0000256" key="8">
    <source>
        <dbReference type="ARBA" id="ARBA00031344"/>
    </source>
</evidence>
<dbReference type="GO" id="GO:0015031">
    <property type="term" value="P:protein transport"/>
    <property type="evidence" value="ECO:0007669"/>
    <property type="project" value="UniProtKB-KW"/>
</dbReference>
<keyword evidence="4" id="KW-0813">Transport</keyword>
<reference evidence="11 12" key="1">
    <citation type="journal article" date="2018" name="Gigascience">
        <title>Genomes of trombidid mites reveal novel predicted allergens and laterally-transferred genes associated with secondary metabolism.</title>
        <authorList>
            <person name="Dong X."/>
            <person name="Chaisiri K."/>
            <person name="Xia D."/>
            <person name="Armstrong S.D."/>
            <person name="Fang Y."/>
            <person name="Donnelly M.J."/>
            <person name="Kadowaki T."/>
            <person name="McGarry J.W."/>
            <person name="Darby A.C."/>
            <person name="Makepeace B.L."/>
        </authorList>
    </citation>
    <scope>NUCLEOTIDE SEQUENCE [LARGE SCALE GENOMIC DNA]</scope>
    <source>
        <strain evidence="11">UoL-UT</strain>
    </source>
</reference>
<feature type="domain" description="COG complex component COG2 C-terminal" evidence="10">
    <location>
        <begin position="372"/>
        <end position="649"/>
    </location>
</feature>
<evidence type="ECO:0000256" key="1">
    <source>
        <dbReference type="ARBA" id="ARBA00004395"/>
    </source>
</evidence>
<protein>
    <recommendedName>
        <fullName evidence="3">Conserved oligomeric Golgi complex subunit 2</fullName>
    </recommendedName>
    <alternativeName>
        <fullName evidence="8">Component of oligomeric Golgi complex 2</fullName>
    </alternativeName>
</protein>
<feature type="domain" description="Conserved oligomeric Golgi complex subunit 2 N-terminal" evidence="9">
    <location>
        <begin position="31"/>
        <end position="103"/>
    </location>
</feature>
<comment type="subcellular location">
    <subcellularLocation>
        <location evidence="1">Golgi apparatus membrane</location>
        <topology evidence="1">Peripheral membrane protein</topology>
    </subcellularLocation>
</comment>
<name>A0A443S9V7_9ACAR</name>
<dbReference type="EMBL" id="NCKV01005080">
    <property type="protein sequence ID" value="RWS24290.1"/>
    <property type="molecule type" value="Genomic_DNA"/>
</dbReference>
<keyword evidence="12" id="KW-1185">Reference proteome</keyword>
<dbReference type="Proteomes" id="UP000288716">
    <property type="component" value="Unassembled WGS sequence"/>
</dbReference>
<dbReference type="STRING" id="299467.A0A443S9V7"/>
<sequence length="682" mass="78458">MAETHSEQAAELSRLKGDVESVLPAVPANVCFTSDEFLNESFSVDEFVKKHRRDGNMEQLREDLSAYLRSLRLSMIDLINEDYSDFVNLSSNLVGLDKNIDSVKQPLKILREEIISVDSELSGLIKAIDEKMKALEKIRDQKDNLQRILYISSVLNRVEELSADYWGVNPIPVSLLERLTLQMNEVNASLSRISLSIPLLEKEIKPKAAAITCKVNESLEENFLIAVAECNVESFELCVKICKLSGQLSLLEKLLTVNFVRPAFSKLIIEENLETMGVNRFFDEIIGFITSKCKVLFDSEVDTSNFMLNSVWQEIAQSLLIRTTSLFSCGSPDLFHVNYNAMNIFIKRFVDESRLELQILQCDRNYEELMSKFNLTVYFHIRFRETVNDFEKALEKPIEMNESSQKIQLSPINCLMNVIQRIWSPHKIYIQQLFHSFFKLSLLILNRFSLWLQNYSLPKTNENTNAALLFGLLSESDILLKQVATFFDETIVSVKPLNCELSELKECFQESLHLVRNEGMSNIEHLLRECLVKQCNEVLKQISDIPRLYRKTNRDSPSKPSNYVNVCIDTLKEFVTSTNSNTYWKSNWTIDILERVTKTFKSQTIEVLTSVQKMEDSLRRLKKLKGSQQKNNQSISDDDKIRKQLNIDANEYAKKIETHLGVEKLSVSGLHELLKLVETAKS</sequence>
<dbReference type="GO" id="GO:0000139">
    <property type="term" value="C:Golgi membrane"/>
    <property type="evidence" value="ECO:0007669"/>
    <property type="project" value="UniProtKB-SubCell"/>
</dbReference>
<evidence type="ECO:0000313" key="11">
    <source>
        <dbReference type="EMBL" id="RWS24290.1"/>
    </source>
</evidence>
<dbReference type="GO" id="GO:0017119">
    <property type="term" value="C:Golgi transport complex"/>
    <property type="evidence" value="ECO:0007669"/>
    <property type="project" value="TreeGrafter"/>
</dbReference>
<dbReference type="VEuPathDB" id="VectorBase:LDEU007749"/>
<evidence type="ECO:0000259" key="9">
    <source>
        <dbReference type="Pfam" id="PF06148"/>
    </source>
</evidence>
<dbReference type="PANTHER" id="PTHR12961:SF0">
    <property type="entry name" value="CONSERVED OLIGOMERIC GOLGI COMPLEX SUBUNIT 2"/>
    <property type="match status" value="1"/>
</dbReference>